<accession>A0ACC2JBP0</accession>
<gene>
    <name evidence="1" type="ORF">O1611_g8797</name>
</gene>
<evidence type="ECO:0000313" key="1">
    <source>
        <dbReference type="EMBL" id="KAJ8124844.1"/>
    </source>
</evidence>
<comment type="caution">
    <text evidence="1">The sequence shown here is derived from an EMBL/GenBank/DDBJ whole genome shotgun (WGS) entry which is preliminary data.</text>
</comment>
<sequence>MADLIFVGWTSTLNVRGTADIIYSCAAVIITAIWAVLHLNIPAATDGTIRVLVRRVRWGITSILAPDLLTLVAASQWVSARRSVEQMKSPGNIGSWTIVHAFYADSGGFLFQAPGELAFPINAQCVHFLVSRGYIDMPAITRDEIWDKSKADVFAKAFAILQTSWIVIQSIARTATGLSISPLEIFTLAFVVSTAMSYYFWWNKPQHVATPTTIQCKFPISQILAGSGIPLDTPYVNTPLDFVDDSSRVYERRDLFRNFGLKGKAGTNTDIRTPLHRMPDDAILPAGIPLYVYAMLAIPSLIHSSIHLLAWNHAFPTTIEQTLWRISAISLASVSVVNFSIVRVLTLCGFQGKFNLTWVWVNMHRQESSNRRWFNFWDVLLGSFTLILIIARHYIIVEAIISLRKSPVDAYTAVNWTGFLPHI</sequence>
<dbReference type="Proteomes" id="UP001153332">
    <property type="component" value="Unassembled WGS sequence"/>
</dbReference>
<reference evidence="1" key="1">
    <citation type="submission" date="2022-12" db="EMBL/GenBank/DDBJ databases">
        <title>Genome Sequence of Lasiodiplodia mahajangana.</title>
        <authorList>
            <person name="Buettner E."/>
        </authorList>
    </citation>
    <scope>NUCLEOTIDE SEQUENCE</scope>
    <source>
        <strain evidence="1">VT137</strain>
    </source>
</reference>
<name>A0ACC2JBP0_9PEZI</name>
<proteinExistence type="predicted"/>
<evidence type="ECO:0000313" key="2">
    <source>
        <dbReference type="Proteomes" id="UP001153332"/>
    </source>
</evidence>
<organism evidence="1 2">
    <name type="scientific">Lasiodiplodia mahajangana</name>
    <dbReference type="NCBI Taxonomy" id="1108764"/>
    <lineage>
        <taxon>Eukaryota</taxon>
        <taxon>Fungi</taxon>
        <taxon>Dikarya</taxon>
        <taxon>Ascomycota</taxon>
        <taxon>Pezizomycotina</taxon>
        <taxon>Dothideomycetes</taxon>
        <taxon>Dothideomycetes incertae sedis</taxon>
        <taxon>Botryosphaeriales</taxon>
        <taxon>Botryosphaeriaceae</taxon>
        <taxon>Lasiodiplodia</taxon>
    </lineage>
</organism>
<keyword evidence="2" id="KW-1185">Reference proteome</keyword>
<protein>
    <submittedName>
        <fullName evidence="1">Uncharacterized protein</fullName>
    </submittedName>
</protein>
<dbReference type="EMBL" id="JAPUUL010002730">
    <property type="protein sequence ID" value="KAJ8124844.1"/>
    <property type="molecule type" value="Genomic_DNA"/>
</dbReference>